<organism evidence="3 4">
    <name type="scientific">Pundamilia nyererei</name>
    <dbReference type="NCBI Taxonomy" id="303518"/>
    <lineage>
        <taxon>Eukaryota</taxon>
        <taxon>Metazoa</taxon>
        <taxon>Chordata</taxon>
        <taxon>Craniata</taxon>
        <taxon>Vertebrata</taxon>
        <taxon>Euteleostomi</taxon>
        <taxon>Actinopterygii</taxon>
        <taxon>Neopterygii</taxon>
        <taxon>Teleostei</taxon>
        <taxon>Neoteleostei</taxon>
        <taxon>Acanthomorphata</taxon>
        <taxon>Ovalentaria</taxon>
        <taxon>Cichlomorphae</taxon>
        <taxon>Cichliformes</taxon>
        <taxon>Cichlidae</taxon>
        <taxon>African cichlids</taxon>
        <taxon>Pseudocrenilabrinae</taxon>
        <taxon>Haplochromini</taxon>
        <taxon>Pundamilia</taxon>
    </lineage>
</organism>
<evidence type="ECO:0000259" key="2">
    <source>
        <dbReference type="PROSITE" id="PS50280"/>
    </source>
</evidence>
<evidence type="ECO:0000256" key="1">
    <source>
        <dbReference type="SAM" id="MobiDB-lite"/>
    </source>
</evidence>
<feature type="compositionally biased region" description="Low complexity" evidence="1">
    <location>
        <begin position="232"/>
        <end position="242"/>
    </location>
</feature>
<dbReference type="Pfam" id="PF00856">
    <property type="entry name" value="SET"/>
    <property type="match status" value="1"/>
</dbReference>
<dbReference type="PROSITE" id="PS50280">
    <property type="entry name" value="SET"/>
    <property type="match status" value="1"/>
</dbReference>
<feature type="region of interest" description="Disordered" evidence="1">
    <location>
        <begin position="227"/>
        <end position="253"/>
    </location>
</feature>
<dbReference type="AlphaFoldDB" id="A0A9Y3S8J6"/>
<dbReference type="Gene3D" id="2.170.270.10">
    <property type="entry name" value="SET domain"/>
    <property type="match status" value="1"/>
</dbReference>
<proteinExistence type="predicted"/>
<evidence type="ECO:0000313" key="4">
    <source>
        <dbReference type="RefSeq" id="XP_005753409.2"/>
    </source>
</evidence>
<accession>A0A9Y3S8J6</accession>
<keyword evidence="3" id="KW-1185">Reference proteome</keyword>
<dbReference type="SUPFAM" id="SSF82199">
    <property type="entry name" value="SET domain"/>
    <property type="match status" value="1"/>
</dbReference>
<sequence length="505" mass="57175">MDRNTVYCLLCNKPQLSIWNHLSRVCLKDGTAQEREQEASRAKASQKLFSREGRLWSVSELQEFCKDATSCTKLCSRLQSRGFIITDTPQTFPTQSFDKKEILALAKKDIEYFHQKLVGGDCIPNVAMTTFRQYCEAILMLQHGLTAGAVQELSVQDWMERRASLRMTIQEEELLECYFKNIRPVYLQNQRAGSDDGGRFFLGEGGVPLTNPTGDVQRLRARYLRSDTEDPAAGSASHSAGGVETSGQARPISTKRLPLREWDAFQRTFPVTLNGEPPSKRRCVQAGFPHYRAHYKRWRELQLKQRVQHILVFLTPRSGTGCARRGNAPQRARVQTALDKETWSTNKPTVDAVLRAWVAPQPRIQDSPSLMSSISEQKWKGLALKDFGEEKGKGVIALMPFNKGDVVCDYHGTCITKAAGNQRRQSGSLFFYRDECHRADATASPCACHLHKDSYGRHMNHCQRNPNVKPQRFTMNFPAGPRESVLFIALRDIVVGEELLWDYGV</sequence>
<dbReference type="Proteomes" id="UP000695023">
    <property type="component" value="Unplaced"/>
</dbReference>
<gene>
    <name evidence="4" type="primary">LOC102205694</name>
</gene>
<dbReference type="InterPro" id="IPR001214">
    <property type="entry name" value="SET_dom"/>
</dbReference>
<dbReference type="GeneID" id="102205694"/>
<name>A0A9Y3S8J6_9CICH</name>
<reference evidence="4" key="1">
    <citation type="submission" date="2025-08" db="UniProtKB">
        <authorList>
            <consortium name="RefSeq"/>
        </authorList>
    </citation>
    <scope>IDENTIFICATION</scope>
</reference>
<dbReference type="PANTHER" id="PTHR47306">
    <property type="entry name" value="SI:CH211-178J18.4-RELATED"/>
    <property type="match status" value="1"/>
</dbReference>
<dbReference type="InterPro" id="IPR046341">
    <property type="entry name" value="SET_dom_sf"/>
</dbReference>
<dbReference type="RefSeq" id="XP_005753409.2">
    <property type="nucleotide sequence ID" value="XM_005753352.2"/>
</dbReference>
<dbReference type="PANTHER" id="PTHR47306:SF2">
    <property type="entry name" value="CORE-BINDING (CB) DOMAIN-CONTAINING PROTEIN"/>
    <property type="match status" value="1"/>
</dbReference>
<protein>
    <submittedName>
        <fullName evidence="4">Uncharacterized protein LOC102205694</fullName>
    </submittedName>
</protein>
<feature type="domain" description="SET" evidence="2">
    <location>
        <begin position="380"/>
        <end position="504"/>
    </location>
</feature>
<evidence type="ECO:0000313" key="3">
    <source>
        <dbReference type="Proteomes" id="UP000695023"/>
    </source>
</evidence>